<evidence type="ECO:0000256" key="1">
    <source>
        <dbReference type="ARBA" id="ARBA00004141"/>
    </source>
</evidence>
<evidence type="ECO:0000256" key="6">
    <source>
        <dbReference type="SAM" id="MobiDB-lite"/>
    </source>
</evidence>
<feature type="transmembrane region" description="Helical" evidence="7">
    <location>
        <begin position="27"/>
        <end position="45"/>
    </location>
</feature>
<keyword evidence="10" id="KW-1185">Reference proteome</keyword>
<dbReference type="Proteomes" id="UP000186583">
    <property type="component" value="Unassembled WGS sequence"/>
</dbReference>
<feature type="region of interest" description="Disordered" evidence="6">
    <location>
        <begin position="279"/>
        <end position="313"/>
    </location>
</feature>
<feature type="transmembrane region" description="Helical" evidence="7">
    <location>
        <begin position="182"/>
        <end position="207"/>
    </location>
</feature>
<comment type="caution">
    <text evidence="9">The sequence shown here is derived from an EMBL/GenBank/DDBJ whole genome shotgun (WGS) entry which is preliminary data.</text>
</comment>
<dbReference type="PANTHER" id="PTHR33048:SF47">
    <property type="entry name" value="INTEGRAL MEMBRANE PROTEIN-RELATED"/>
    <property type="match status" value="1"/>
</dbReference>
<keyword evidence="4 7" id="KW-0472">Membrane</keyword>
<evidence type="ECO:0000256" key="4">
    <source>
        <dbReference type="ARBA" id="ARBA00023136"/>
    </source>
</evidence>
<dbReference type="AlphaFoldDB" id="A0A1Q8RN73"/>
<reference evidence="9 10" key="1">
    <citation type="submission" date="2016-11" db="EMBL/GenBank/DDBJ databases">
        <title>Draft Genome Assembly of Colletotrichum chlorophyti a pathogen of herbaceous plants.</title>
        <authorList>
            <person name="Gan P."/>
            <person name="Narusaka M."/>
            <person name="Tsushima A."/>
            <person name="Narusaka Y."/>
            <person name="Takano Y."/>
            <person name="Shirasu K."/>
        </authorList>
    </citation>
    <scope>NUCLEOTIDE SEQUENCE [LARGE SCALE GENOMIC DNA]</scope>
    <source>
        <strain evidence="9 10">NTL11</strain>
    </source>
</reference>
<feature type="domain" description="Rhodopsin" evidence="8">
    <location>
        <begin position="57"/>
        <end position="228"/>
    </location>
</feature>
<evidence type="ECO:0000313" key="10">
    <source>
        <dbReference type="Proteomes" id="UP000186583"/>
    </source>
</evidence>
<feature type="compositionally biased region" description="Polar residues" evidence="6">
    <location>
        <begin position="279"/>
        <end position="301"/>
    </location>
</feature>
<sequence>MSVSMLASEYQGSNIGRPNRQGVEHTILIWLMFTLTVFAVVARILPKTPLFNSTFIISADDWVILFSMALVITEDVTSQVAIGLGVGRDTSQVPLSNLRQILLIFFVEEILYVILVMITKISIILFYLRIFYETWFRRACYAILIIIIFFGIFYELVVVSASSHGWPFWDGQDTGKRGDEVILSYVNSGINIAMDLCLCFLPVTQFISVSWTTRKKIGTSLIFLVGLFNDRDGWQSEPISRCPNDCHMVHRGNPYECHMCLYARDDGLGPSSLTTLAVSRTEGTSTSQEQASNGQIQSTPGQPLDIPHNSSDLDRSYIFEQFPDKGEL</sequence>
<dbReference type="STRING" id="708187.A0A1Q8RN73"/>
<keyword evidence="2 7" id="KW-0812">Transmembrane</keyword>
<dbReference type="InterPro" id="IPR049326">
    <property type="entry name" value="Rhodopsin_dom_fungi"/>
</dbReference>
<dbReference type="GO" id="GO:0016020">
    <property type="term" value="C:membrane"/>
    <property type="evidence" value="ECO:0007669"/>
    <property type="project" value="UniProtKB-SubCell"/>
</dbReference>
<name>A0A1Q8RN73_9PEZI</name>
<evidence type="ECO:0000256" key="3">
    <source>
        <dbReference type="ARBA" id="ARBA00022989"/>
    </source>
</evidence>
<proteinExistence type="inferred from homology"/>
<accession>A0A1Q8RN73</accession>
<evidence type="ECO:0000313" key="9">
    <source>
        <dbReference type="EMBL" id="OLN85633.1"/>
    </source>
</evidence>
<evidence type="ECO:0000256" key="2">
    <source>
        <dbReference type="ARBA" id="ARBA00022692"/>
    </source>
</evidence>
<gene>
    <name evidence="9" type="ORF">CCHL11_05787</name>
</gene>
<dbReference type="InterPro" id="IPR052337">
    <property type="entry name" value="SAT4-like"/>
</dbReference>
<comment type="similarity">
    <text evidence="5">Belongs to the SAT4 family.</text>
</comment>
<evidence type="ECO:0000256" key="5">
    <source>
        <dbReference type="ARBA" id="ARBA00038359"/>
    </source>
</evidence>
<dbReference type="Pfam" id="PF20684">
    <property type="entry name" value="Fung_rhodopsin"/>
    <property type="match status" value="1"/>
</dbReference>
<keyword evidence="3 7" id="KW-1133">Transmembrane helix</keyword>
<protein>
    <recommendedName>
        <fullName evidence="8">Rhodopsin domain-containing protein</fullName>
    </recommendedName>
</protein>
<dbReference type="OrthoDB" id="2496787at2759"/>
<organism evidence="9 10">
    <name type="scientific">Colletotrichum chlorophyti</name>
    <dbReference type="NCBI Taxonomy" id="708187"/>
    <lineage>
        <taxon>Eukaryota</taxon>
        <taxon>Fungi</taxon>
        <taxon>Dikarya</taxon>
        <taxon>Ascomycota</taxon>
        <taxon>Pezizomycotina</taxon>
        <taxon>Sordariomycetes</taxon>
        <taxon>Hypocreomycetidae</taxon>
        <taxon>Glomerellales</taxon>
        <taxon>Glomerellaceae</taxon>
        <taxon>Colletotrichum</taxon>
    </lineage>
</organism>
<comment type="subcellular location">
    <subcellularLocation>
        <location evidence="1">Membrane</location>
        <topology evidence="1">Multi-pass membrane protein</topology>
    </subcellularLocation>
</comment>
<dbReference type="PANTHER" id="PTHR33048">
    <property type="entry name" value="PTH11-LIKE INTEGRAL MEMBRANE PROTEIN (AFU_ORTHOLOGUE AFUA_5G11245)"/>
    <property type="match status" value="1"/>
</dbReference>
<evidence type="ECO:0000256" key="7">
    <source>
        <dbReference type="SAM" id="Phobius"/>
    </source>
</evidence>
<evidence type="ECO:0000259" key="8">
    <source>
        <dbReference type="Pfam" id="PF20684"/>
    </source>
</evidence>
<feature type="transmembrane region" description="Helical" evidence="7">
    <location>
        <begin position="101"/>
        <end position="128"/>
    </location>
</feature>
<feature type="transmembrane region" description="Helical" evidence="7">
    <location>
        <begin position="140"/>
        <end position="162"/>
    </location>
</feature>
<dbReference type="EMBL" id="MPGH01000162">
    <property type="protein sequence ID" value="OLN85633.1"/>
    <property type="molecule type" value="Genomic_DNA"/>
</dbReference>